<feature type="region of interest" description="Disordered" evidence="1">
    <location>
        <begin position="172"/>
        <end position="195"/>
    </location>
</feature>
<name>A0A918NVT7_9ACTN</name>
<keyword evidence="3" id="KW-1185">Reference proteome</keyword>
<sequence length="195" mass="21263">MHAGTGPQQSRPCAPRPATHARNGGGMTTDPTHGGEATEPDAGYARVVAHYSVPETVAAALERVKAEARRREKARELVARARGGLLHNRTVREIAGYFRDADRGRVDLLQVAEATGIPLSDTRQVLREFVDAALLHEYEEPDGQQVRRSYELADGARGGITEVVVETEAAARQGRHAGQEEGSWAPDWLPWGRAR</sequence>
<evidence type="ECO:0000256" key="1">
    <source>
        <dbReference type="SAM" id="MobiDB-lite"/>
    </source>
</evidence>
<proteinExistence type="predicted"/>
<comment type="caution">
    <text evidence="2">The sequence shown here is derived from an EMBL/GenBank/DDBJ whole genome shotgun (WGS) entry which is preliminary data.</text>
</comment>
<gene>
    <name evidence="2" type="ORF">GCM10010515_77320</name>
</gene>
<accession>A0A918NVT7</accession>
<protein>
    <submittedName>
        <fullName evidence="2">Uncharacterized protein</fullName>
    </submittedName>
</protein>
<reference evidence="2" key="2">
    <citation type="submission" date="2020-09" db="EMBL/GenBank/DDBJ databases">
        <authorList>
            <person name="Sun Q."/>
            <person name="Ohkuma M."/>
        </authorList>
    </citation>
    <scope>NUCLEOTIDE SEQUENCE</scope>
    <source>
        <strain evidence="2">JCM 4956</strain>
    </source>
</reference>
<evidence type="ECO:0000313" key="2">
    <source>
        <dbReference type="EMBL" id="GGX99824.1"/>
    </source>
</evidence>
<dbReference type="EMBL" id="BMWD01000062">
    <property type="protein sequence ID" value="GGX99824.1"/>
    <property type="molecule type" value="Genomic_DNA"/>
</dbReference>
<organism evidence="2 3">
    <name type="scientific">Streptomyces fructofermentans</name>
    <dbReference type="NCBI Taxonomy" id="152141"/>
    <lineage>
        <taxon>Bacteria</taxon>
        <taxon>Bacillati</taxon>
        <taxon>Actinomycetota</taxon>
        <taxon>Actinomycetes</taxon>
        <taxon>Kitasatosporales</taxon>
        <taxon>Streptomycetaceae</taxon>
        <taxon>Streptomyces</taxon>
    </lineage>
</organism>
<feature type="region of interest" description="Disordered" evidence="1">
    <location>
        <begin position="1"/>
        <end position="39"/>
    </location>
</feature>
<reference evidence="2" key="1">
    <citation type="journal article" date="2014" name="Int. J. Syst. Evol. Microbiol.">
        <title>Complete genome sequence of Corynebacterium casei LMG S-19264T (=DSM 44701T), isolated from a smear-ripened cheese.</title>
        <authorList>
            <consortium name="US DOE Joint Genome Institute (JGI-PGF)"/>
            <person name="Walter F."/>
            <person name="Albersmeier A."/>
            <person name="Kalinowski J."/>
            <person name="Ruckert C."/>
        </authorList>
    </citation>
    <scope>NUCLEOTIDE SEQUENCE</scope>
    <source>
        <strain evidence="2">JCM 4956</strain>
    </source>
</reference>
<evidence type="ECO:0000313" key="3">
    <source>
        <dbReference type="Proteomes" id="UP000645555"/>
    </source>
</evidence>
<dbReference type="Proteomes" id="UP000645555">
    <property type="component" value="Unassembled WGS sequence"/>
</dbReference>
<dbReference type="AlphaFoldDB" id="A0A918NVT7"/>
<feature type="compositionally biased region" description="Polar residues" evidence="1">
    <location>
        <begin position="1"/>
        <end position="11"/>
    </location>
</feature>